<dbReference type="PANTHER" id="PTHR11214:SF3">
    <property type="entry name" value="BETA-1,3-GALACTOSYLTRANSFERASE 6"/>
    <property type="match status" value="1"/>
</dbReference>
<evidence type="ECO:0000256" key="9">
    <source>
        <dbReference type="ARBA" id="ARBA00023034"/>
    </source>
</evidence>
<comment type="similarity">
    <text evidence="2 11">Belongs to the glycosyltransferase 31 family.</text>
</comment>
<keyword evidence="3" id="KW-0147">Chitin-binding</keyword>
<keyword evidence="4 11" id="KW-0328">Glycosyltransferase</keyword>
<evidence type="ECO:0000256" key="3">
    <source>
        <dbReference type="ARBA" id="ARBA00022669"/>
    </source>
</evidence>
<dbReference type="InterPro" id="IPR036861">
    <property type="entry name" value="Endochitinase-like_sf"/>
</dbReference>
<evidence type="ECO:0000256" key="6">
    <source>
        <dbReference type="ARBA" id="ARBA00022692"/>
    </source>
</evidence>
<keyword evidence="13" id="KW-1185">Reference proteome</keyword>
<keyword evidence="6" id="KW-0812">Transmembrane</keyword>
<evidence type="ECO:0000256" key="5">
    <source>
        <dbReference type="ARBA" id="ARBA00022679"/>
    </source>
</evidence>
<sequence length="384" mass="44588">MTKADKREENIKFYVNTGSYWNKTSVEIETEILYKPKYIDEATDLIFGVKSEWKKRERRDAVRNTYGNPVHYKKYGFTAKFVFLFGLPPNGSYLSELEEHDDIIVGDFHDSFQNLTYKDSMFFTWTYEAVPNLLFCYKGDDDILLNPFKFSEQVIKPIKREDYIGSGWDKYVDLVFNEDYYPPYVSGASLFMNKAAVDVIKENIRKMPMIPIDDAFLGICLREGGYSGNHVVNVPHMIKFLGAEKMDICVIENSKAIHKFKPDQLECIWPLFMKHRNKCGTEEEKKIQNVGHVCDPVMFWYESANIKEPLGEDDKNYGRCGGSFNFSSCYKNKEDWNNRNSGPCCSPNGFCGLTHQHCACDTCFDARTEEMKEMEFCCKHIEIS</sequence>
<dbReference type="PANTHER" id="PTHR11214">
    <property type="entry name" value="BETA-1,3-N-ACETYLGLUCOSAMINYLTRANSFERASE"/>
    <property type="match status" value="1"/>
</dbReference>
<organism evidence="12 13">
    <name type="scientific">Oikopleura dioica</name>
    <name type="common">Tunicate</name>
    <dbReference type="NCBI Taxonomy" id="34765"/>
    <lineage>
        <taxon>Eukaryota</taxon>
        <taxon>Metazoa</taxon>
        <taxon>Chordata</taxon>
        <taxon>Tunicata</taxon>
        <taxon>Appendicularia</taxon>
        <taxon>Copelata</taxon>
        <taxon>Oikopleuridae</taxon>
        <taxon>Oikopleura</taxon>
    </lineage>
</organism>
<name>A0ABN7RZZ2_OIKDI</name>
<dbReference type="EMBL" id="OU015568">
    <property type="protein sequence ID" value="CAG5089695.1"/>
    <property type="molecule type" value="Genomic_DNA"/>
</dbReference>
<dbReference type="Gene3D" id="3.90.550.50">
    <property type="match status" value="1"/>
</dbReference>
<evidence type="ECO:0000256" key="7">
    <source>
        <dbReference type="ARBA" id="ARBA00022968"/>
    </source>
</evidence>
<keyword evidence="10" id="KW-0472">Membrane</keyword>
<comment type="subcellular location">
    <subcellularLocation>
        <location evidence="1 11">Golgi apparatus membrane</location>
        <topology evidence="1 11">Single-pass type II membrane protein</topology>
    </subcellularLocation>
</comment>
<evidence type="ECO:0000256" key="10">
    <source>
        <dbReference type="ARBA" id="ARBA00023136"/>
    </source>
</evidence>
<gene>
    <name evidence="12" type="ORF">OKIOD_LOCUS3869</name>
</gene>
<evidence type="ECO:0000256" key="8">
    <source>
        <dbReference type="ARBA" id="ARBA00022989"/>
    </source>
</evidence>
<evidence type="ECO:0000256" key="2">
    <source>
        <dbReference type="ARBA" id="ARBA00008661"/>
    </source>
</evidence>
<dbReference type="InterPro" id="IPR002659">
    <property type="entry name" value="Glyco_trans_31"/>
</dbReference>
<reference evidence="12 13" key="1">
    <citation type="submission" date="2021-04" db="EMBL/GenBank/DDBJ databases">
        <authorList>
            <person name="Bliznina A."/>
        </authorList>
    </citation>
    <scope>NUCLEOTIDE SEQUENCE [LARGE SCALE GENOMIC DNA]</scope>
</reference>
<dbReference type="EC" id="2.4.1.-" evidence="11"/>
<evidence type="ECO:0000313" key="12">
    <source>
        <dbReference type="EMBL" id="CAG5089695.1"/>
    </source>
</evidence>
<evidence type="ECO:0000256" key="4">
    <source>
        <dbReference type="ARBA" id="ARBA00022676"/>
    </source>
</evidence>
<accession>A0ABN7RZZ2</accession>
<proteinExistence type="inferred from homology"/>
<keyword evidence="8" id="KW-1133">Transmembrane helix</keyword>
<dbReference type="Proteomes" id="UP001158576">
    <property type="component" value="Chromosome PAR"/>
</dbReference>
<protein>
    <recommendedName>
        <fullName evidence="11">Hexosyltransferase</fullName>
        <ecNumber evidence="11">2.4.1.-</ecNumber>
    </recommendedName>
</protein>
<keyword evidence="5" id="KW-0808">Transferase</keyword>
<evidence type="ECO:0000256" key="1">
    <source>
        <dbReference type="ARBA" id="ARBA00004323"/>
    </source>
</evidence>
<evidence type="ECO:0000313" key="13">
    <source>
        <dbReference type="Proteomes" id="UP001158576"/>
    </source>
</evidence>
<dbReference type="Gene3D" id="3.30.60.10">
    <property type="entry name" value="Endochitinase-like"/>
    <property type="match status" value="1"/>
</dbReference>
<keyword evidence="7" id="KW-0735">Signal-anchor</keyword>
<dbReference type="Pfam" id="PF01762">
    <property type="entry name" value="Galactosyl_T"/>
    <property type="match status" value="2"/>
</dbReference>
<keyword evidence="9 11" id="KW-0333">Golgi apparatus</keyword>
<evidence type="ECO:0000256" key="11">
    <source>
        <dbReference type="RuleBase" id="RU363063"/>
    </source>
</evidence>